<sequence>MTQVQMADGDLNLKLAELMGWKSGGDPNKKRDFVWWIDENRFRLPEKWNPCTDHTASLEVQAAAIAKDKHGYLNNLAGIITEVYPRDLNWDIVWTNDEIISFITATPRQRAEAAYMTLKEVQRHE</sequence>
<dbReference type="RefSeq" id="WP_375520265.1">
    <property type="nucleotide sequence ID" value="NZ_JBHIRY010000009.1"/>
</dbReference>
<protein>
    <recommendedName>
        <fullName evidence="3">Phage ABA sandwich domain-containing protein</fullName>
    </recommendedName>
</protein>
<dbReference type="EMBL" id="JBHIRY010000009">
    <property type="protein sequence ID" value="MFB5761122.1"/>
    <property type="molecule type" value="Genomic_DNA"/>
</dbReference>
<comment type="caution">
    <text evidence="1">The sequence shown here is derived from an EMBL/GenBank/DDBJ whole genome shotgun (WGS) entry which is preliminary data.</text>
</comment>
<evidence type="ECO:0000313" key="1">
    <source>
        <dbReference type="EMBL" id="MFB5761122.1"/>
    </source>
</evidence>
<evidence type="ECO:0000313" key="2">
    <source>
        <dbReference type="Proteomes" id="UP001580430"/>
    </source>
</evidence>
<name>A0ABV5C0R8_9BACL</name>
<organism evidence="1 2">
    <name type="scientific">Paenibacillus medicaginis</name>
    <dbReference type="NCBI Taxonomy" id="1470560"/>
    <lineage>
        <taxon>Bacteria</taxon>
        <taxon>Bacillati</taxon>
        <taxon>Bacillota</taxon>
        <taxon>Bacilli</taxon>
        <taxon>Bacillales</taxon>
        <taxon>Paenibacillaceae</taxon>
        <taxon>Paenibacillus</taxon>
    </lineage>
</organism>
<reference evidence="1 2" key="1">
    <citation type="submission" date="2024-09" db="EMBL/GenBank/DDBJ databases">
        <title>Paenibacillus zeirhizospherea sp. nov., isolated from surface of the maize (Zea mays) roots in a horticulture field, Hungary.</title>
        <authorList>
            <person name="Marton D."/>
            <person name="Farkas M."/>
            <person name="Bedics A."/>
            <person name="Toth E."/>
            <person name="Tancsics A."/>
            <person name="Boka K."/>
            <person name="Marati G."/>
            <person name="Kriszt B."/>
            <person name="Cserhati M."/>
        </authorList>
    </citation>
    <scope>NUCLEOTIDE SEQUENCE [LARGE SCALE GENOMIC DNA]</scope>
    <source>
        <strain evidence="1 2">JCM 18446</strain>
    </source>
</reference>
<keyword evidence="2" id="KW-1185">Reference proteome</keyword>
<evidence type="ECO:0008006" key="3">
    <source>
        <dbReference type="Google" id="ProtNLM"/>
    </source>
</evidence>
<proteinExistence type="predicted"/>
<dbReference type="Proteomes" id="UP001580430">
    <property type="component" value="Unassembled WGS sequence"/>
</dbReference>
<accession>A0ABV5C0R8</accession>
<gene>
    <name evidence="1" type="ORF">ACE5LO_12040</name>
</gene>